<name>A0A6D2KYJ3_9BRAS</name>
<comment type="caution">
    <text evidence="1">The sequence shown here is derived from an EMBL/GenBank/DDBJ whole genome shotgun (WGS) entry which is preliminary data.</text>
</comment>
<proteinExistence type="predicted"/>
<dbReference type="AlphaFoldDB" id="A0A6D2KYJ3"/>
<accession>A0A6D2KYJ3</accession>
<keyword evidence="2" id="KW-1185">Reference proteome</keyword>
<dbReference type="EMBL" id="CACVBM020001718">
    <property type="protein sequence ID" value="CAA7058382.1"/>
    <property type="molecule type" value="Genomic_DNA"/>
</dbReference>
<protein>
    <submittedName>
        <fullName evidence="1">Uncharacterized protein</fullName>
    </submittedName>
</protein>
<evidence type="ECO:0000313" key="1">
    <source>
        <dbReference type="EMBL" id="CAA7058382.1"/>
    </source>
</evidence>
<organism evidence="1 2">
    <name type="scientific">Microthlaspi erraticum</name>
    <dbReference type="NCBI Taxonomy" id="1685480"/>
    <lineage>
        <taxon>Eukaryota</taxon>
        <taxon>Viridiplantae</taxon>
        <taxon>Streptophyta</taxon>
        <taxon>Embryophyta</taxon>
        <taxon>Tracheophyta</taxon>
        <taxon>Spermatophyta</taxon>
        <taxon>Magnoliopsida</taxon>
        <taxon>eudicotyledons</taxon>
        <taxon>Gunneridae</taxon>
        <taxon>Pentapetalae</taxon>
        <taxon>rosids</taxon>
        <taxon>malvids</taxon>
        <taxon>Brassicales</taxon>
        <taxon>Brassicaceae</taxon>
        <taxon>Coluteocarpeae</taxon>
        <taxon>Microthlaspi</taxon>
    </lineage>
</organism>
<gene>
    <name evidence="1" type="ORF">MERR_LOCUS45618</name>
</gene>
<sequence>METLRRAPAFKFWESMSDTGYRKHVASFLHRWVGFVYCIAGNGMIVSGWEETQAGAKASVCGWRRLARHAYTVGISVAWTLCDLDEEKRG</sequence>
<dbReference type="Proteomes" id="UP000467841">
    <property type="component" value="Unassembled WGS sequence"/>
</dbReference>
<reference evidence="1" key="1">
    <citation type="submission" date="2020-01" db="EMBL/GenBank/DDBJ databases">
        <authorList>
            <person name="Mishra B."/>
        </authorList>
    </citation>
    <scope>NUCLEOTIDE SEQUENCE [LARGE SCALE GENOMIC DNA]</scope>
</reference>
<evidence type="ECO:0000313" key="2">
    <source>
        <dbReference type="Proteomes" id="UP000467841"/>
    </source>
</evidence>